<sequence>MNTCVVSVTTDRGTEKALVRVPPLRFDAAFPFFLPSEELRFEIDAGEQAGDPPEQPNRVGPHPEAVVDPGDLLSLQAAVDIAGPLHALGNASKGFVYTMPNYANLFYPQLNALIRFLHAPYYRELFTHTCLRDNLEVLQPLFRSFPHTIVQWRWLSLSAVVPQLLLRKNALIAGWNPQAMGIRVQRNNDAHGEEDAFHNMAWDLVDAAIQSPGFWAWLRMLSILTAVLGYLERWFFSCPCHCEAATMENLLRVVSAPLPDPNEQRHQERRLDKSCPFRKRRGPELASGDFLSMLDRLLAASNQEVVSVILADLTPQDRAKVVEDFEAAKQHLLFRMRVQFAVYTSLPRVLFGLGHKDQQQARRCASEALVQYQQYTPEQKQQAHALTKKFCDPEAQGGLRPLIIEFIAGASLRDLQRLRFHVLRIAWIPICEMSVERMHAVSKSVLTHGSHAASLPSLSLGNRWPEFLTAIQQPGRLQWFADTCAQVYHPLRACPVFGIVAHPDLATAFQGVEDINLLPVLGSTFKFSKTVKGIIYRSNHYLQFQEPKVEVARLPMPSADSVEERLLNIEAMHDFTDVLEPGCFYSVPIKLQRHDFCTELVVVPFMNRLNSCNQGDDQMPEWLQQECSIEQHPMEVDVAGFESSDNQVLPARQCLDADHMFFQVVSSRPARVKQDRATGIGFGADDIAVSRHVCLKMNCSGEHRSASAAESVQVEAMTAPGLVCQSAPFEKEEFDWILPRSQPSHIRHALTWDHDDCVACVVDKSFDLPAHVMDLLDRAIACKALPKTSFVIDEADCALDEISLFKQYDGALFTYIATLSGYQLSQAAMRVVSFARTLKNPRSLIPANSTEEPSQQTAFTILHSLFAAGWKVHEGGAKDMQNLTITAGAPAASAKRILKSARAERVNRKYLAVLLEIQQNSEFRAFLREHDVKSVQHGANDKYYSALLSREPQRLLRTDFEMDVAGQDRNIQDAQVVAATSAARRGKFKLPDCLFGDVFPSSITKGGGCK</sequence>
<evidence type="ECO:0000313" key="2">
    <source>
        <dbReference type="Proteomes" id="UP000649617"/>
    </source>
</evidence>
<protein>
    <submittedName>
        <fullName evidence="1">Uncharacterized protein</fullName>
    </submittedName>
</protein>
<reference evidence="1" key="1">
    <citation type="submission" date="2021-02" db="EMBL/GenBank/DDBJ databases">
        <authorList>
            <person name="Dougan E. K."/>
            <person name="Rhodes N."/>
            <person name="Thang M."/>
            <person name="Chan C."/>
        </authorList>
    </citation>
    <scope>NUCLEOTIDE SEQUENCE</scope>
</reference>
<dbReference type="OrthoDB" id="418940at2759"/>
<name>A0A812RB21_SYMPI</name>
<dbReference type="EMBL" id="CAJNIZ010019651">
    <property type="protein sequence ID" value="CAE7429049.1"/>
    <property type="molecule type" value="Genomic_DNA"/>
</dbReference>
<keyword evidence="2" id="KW-1185">Reference proteome</keyword>
<evidence type="ECO:0000313" key="1">
    <source>
        <dbReference type="EMBL" id="CAE7429049.1"/>
    </source>
</evidence>
<organism evidence="1 2">
    <name type="scientific">Symbiodinium pilosum</name>
    <name type="common">Dinoflagellate</name>
    <dbReference type="NCBI Taxonomy" id="2952"/>
    <lineage>
        <taxon>Eukaryota</taxon>
        <taxon>Sar</taxon>
        <taxon>Alveolata</taxon>
        <taxon>Dinophyceae</taxon>
        <taxon>Suessiales</taxon>
        <taxon>Symbiodiniaceae</taxon>
        <taxon>Symbiodinium</taxon>
    </lineage>
</organism>
<dbReference type="AlphaFoldDB" id="A0A812RB21"/>
<comment type="caution">
    <text evidence="1">The sequence shown here is derived from an EMBL/GenBank/DDBJ whole genome shotgun (WGS) entry which is preliminary data.</text>
</comment>
<proteinExistence type="predicted"/>
<dbReference type="Proteomes" id="UP000649617">
    <property type="component" value="Unassembled WGS sequence"/>
</dbReference>
<gene>
    <name evidence="1" type="ORF">SPIL2461_LOCUS10504</name>
</gene>
<accession>A0A812RB21</accession>